<organism evidence="1 2">
    <name type="scientific">Tanacetum coccineum</name>
    <dbReference type="NCBI Taxonomy" id="301880"/>
    <lineage>
        <taxon>Eukaryota</taxon>
        <taxon>Viridiplantae</taxon>
        <taxon>Streptophyta</taxon>
        <taxon>Embryophyta</taxon>
        <taxon>Tracheophyta</taxon>
        <taxon>Spermatophyta</taxon>
        <taxon>Magnoliopsida</taxon>
        <taxon>eudicotyledons</taxon>
        <taxon>Gunneridae</taxon>
        <taxon>Pentapetalae</taxon>
        <taxon>asterids</taxon>
        <taxon>campanulids</taxon>
        <taxon>Asterales</taxon>
        <taxon>Asteraceae</taxon>
        <taxon>Asteroideae</taxon>
        <taxon>Anthemideae</taxon>
        <taxon>Anthemidinae</taxon>
        <taxon>Tanacetum</taxon>
    </lineage>
</organism>
<proteinExistence type="predicted"/>
<accession>A0ABQ5GR41</accession>
<reference evidence="1" key="1">
    <citation type="journal article" date="2022" name="Int. J. Mol. Sci.">
        <title>Draft Genome of Tanacetum Coccineum: Genomic Comparison of Closely Related Tanacetum-Family Plants.</title>
        <authorList>
            <person name="Yamashiro T."/>
            <person name="Shiraishi A."/>
            <person name="Nakayama K."/>
            <person name="Satake H."/>
        </authorList>
    </citation>
    <scope>NUCLEOTIDE SEQUENCE</scope>
</reference>
<comment type="caution">
    <text evidence="1">The sequence shown here is derived from an EMBL/GenBank/DDBJ whole genome shotgun (WGS) entry which is preliminary data.</text>
</comment>
<dbReference type="EMBL" id="BQNB010018774">
    <property type="protein sequence ID" value="GJT78125.1"/>
    <property type="molecule type" value="Genomic_DNA"/>
</dbReference>
<sequence>MGYQLLFGIYVHIPNVGFEPHSQSLIPQPHTKQALNLLENLELLLLLFLVVANPRRGGGGRYFEFSKEKWQVHGYDVSMDMDTTYLLRRIALDGDDDVLDVLSFGAKDIEGLRSSILGLNLEGG</sequence>
<evidence type="ECO:0000313" key="1">
    <source>
        <dbReference type="EMBL" id="GJT78125.1"/>
    </source>
</evidence>
<gene>
    <name evidence="1" type="ORF">Tco_1044850</name>
</gene>
<keyword evidence="2" id="KW-1185">Reference proteome</keyword>
<reference evidence="1" key="2">
    <citation type="submission" date="2022-01" db="EMBL/GenBank/DDBJ databases">
        <authorList>
            <person name="Yamashiro T."/>
            <person name="Shiraishi A."/>
            <person name="Satake H."/>
            <person name="Nakayama K."/>
        </authorList>
    </citation>
    <scope>NUCLEOTIDE SEQUENCE</scope>
</reference>
<evidence type="ECO:0000313" key="2">
    <source>
        <dbReference type="Proteomes" id="UP001151760"/>
    </source>
</evidence>
<dbReference type="Proteomes" id="UP001151760">
    <property type="component" value="Unassembled WGS sequence"/>
</dbReference>
<name>A0ABQ5GR41_9ASTR</name>
<protein>
    <submittedName>
        <fullName evidence="1">Uncharacterized protein</fullName>
    </submittedName>
</protein>